<evidence type="ECO:0000256" key="4">
    <source>
        <dbReference type="ARBA" id="ARBA00022833"/>
    </source>
</evidence>
<dbReference type="RefSeq" id="XP_022754868.1">
    <property type="nucleotide sequence ID" value="XM_022899133.1"/>
</dbReference>
<dbReference type="GO" id="GO:0003723">
    <property type="term" value="F:RNA binding"/>
    <property type="evidence" value="ECO:0007669"/>
    <property type="project" value="InterPro"/>
</dbReference>
<dbReference type="Pfam" id="PF00642">
    <property type="entry name" value="zf-CCCH"/>
    <property type="match status" value="1"/>
</dbReference>
<dbReference type="AlphaFoldDB" id="A0A6P5ZPQ6"/>
<feature type="domain" description="C3H1-type" evidence="7">
    <location>
        <begin position="501"/>
        <end position="528"/>
    </location>
</feature>
<dbReference type="OrthoDB" id="411372at2759"/>
<evidence type="ECO:0000313" key="8">
    <source>
        <dbReference type="Proteomes" id="UP000515121"/>
    </source>
</evidence>
<evidence type="ECO:0000259" key="7">
    <source>
        <dbReference type="PROSITE" id="PS50103"/>
    </source>
</evidence>
<dbReference type="SMART" id="SM00356">
    <property type="entry name" value="ZnF_C3H1"/>
    <property type="match status" value="3"/>
</dbReference>
<feature type="region of interest" description="Disordered" evidence="6">
    <location>
        <begin position="670"/>
        <end position="694"/>
    </location>
</feature>
<keyword evidence="1 5" id="KW-0479">Metal-binding</keyword>
<reference evidence="9" key="1">
    <citation type="submission" date="2025-08" db="UniProtKB">
        <authorList>
            <consortium name="RefSeq"/>
        </authorList>
    </citation>
    <scope>IDENTIFICATION</scope>
    <source>
        <tissue evidence="9">Fruit stalk</tissue>
    </source>
</reference>
<gene>
    <name evidence="9" type="primary">LOC111303100</name>
</gene>
<proteinExistence type="predicted"/>
<feature type="zinc finger region" description="C3H1-type" evidence="5">
    <location>
        <begin position="501"/>
        <end position="528"/>
    </location>
</feature>
<accession>A0A6P5ZPQ6</accession>
<name>A0A6P5ZPQ6_DURZI</name>
<dbReference type="GeneID" id="111303100"/>
<dbReference type="Gene3D" id="4.10.1000.10">
    <property type="entry name" value="Zinc finger, CCCH-type"/>
    <property type="match status" value="1"/>
</dbReference>
<dbReference type="Proteomes" id="UP000515121">
    <property type="component" value="Unplaced"/>
</dbReference>
<feature type="region of interest" description="Disordered" evidence="6">
    <location>
        <begin position="752"/>
        <end position="790"/>
    </location>
</feature>
<feature type="region of interest" description="Disordered" evidence="6">
    <location>
        <begin position="50"/>
        <end position="80"/>
    </location>
</feature>
<organism evidence="8 9">
    <name type="scientific">Durio zibethinus</name>
    <name type="common">Durian</name>
    <dbReference type="NCBI Taxonomy" id="66656"/>
    <lineage>
        <taxon>Eukaryota</taxon>
        <taxon>Viridiplantae</taxon>
        <taxon>Streptophyta</taxon>
        <taxon>Embryophyta</taxon>
        <taxon>Tracheophyta</taxon>
        <taxon>Spermatophyta</taxon>
        <taxon>Magnoliopsida</taxon>
        <taxon>eudicotyledons</taxon>
        <taxon>Gunneridae</taxon>
        <taxon>Pentapetalae</taxon>
        <taxon>rosids</taxon>
        <taxon>malvids</taxon>
        <taxon>Malvales</taxon>
        <taxon>Malvaceae</taxon>
        <taxon>Helicteroideae</taxon>
        <taxon>Durio</taxon>
    </lineage>
</organism>
<dbReference type="InterPro" id="IPR045124">
    <property type="entry name" value="Su(sable)-like"/>
</dbReference>
<dbReference type="GO" id="GO:0008270">
    <property type="term" value="F:zinc ion binding"/>
    <property type="evidence" value="ECO:0007669"/>
    <property type="project" value="UniProtKB-KW"/>
</dbReference>
<feature type="compositionally biased region" description="Polar residues" evidence="6">
    <location>
        <begin position="679"/>
        <end position="693"/>
    </location>
</feature>
<sequence>MEEPQEPGPGVGAPFSFPPHRRSHLRSGTYRNLVRLISLCYGDSPLATAPPIIPLPQTPENGSNQGEPGGDDARDPGGSIVLDNREPANMVAQEGKAVDGGFEGAVFRDRGFSDTQMVIDEIEQIMQVEGQDLLNQNDLMVNSDMEATRFRDGEIGREQMLMTELENIMKGNEDCDKSSNCLTTSFDWNGGDNCVGVSVTNQEEHDDHPPVVMEESGTVGQPQVDMEGGNTKIIEAFGFSSDKSMTVEVSKSSEKVEDQSSLSKTNATCEKIEIQQKEMELEKFVCSNDRLASPGHMVEDGELEEGEIFGDIQLVNDSVDTLLDNAVVSEKKVEEKQVSVGAFDDKHLHCNEESKDDDKDPEFTSFNTNVARIANRVTEGELEGSERDQMVFELGTTPRKEGSGNIQKQIGSSNQAIKANKKKDVGVCNKKKQSPIPTEKKEKKKKNKRKKRAERNRQLGVKRLKLQTVLKPKTVTYCRHYLKGRCYEGEKCKYSHDTVPLTKSQPCSHFARHSCLKGDECPFDHQLSKYPCINYMTKGFCGRGDDCLFSHKMSPAGDGASLSNAHELQPKPSLQGDSDMRLNIGRTSHKNVDASSCSVGAVSHKSKKQIVAETPTKTPDLACKGVNSLFVSKSSMVESSKLNQGSSSQKINESGRVGIQSIQSTLGVNSPFASKPSVADSSKFSQGRSSLKMNESGRLGIQANQSELGTIQNVNDSPKRKTEVVPRGINFLSFGKSSLEDSNSKVSFALNRADGYKQHPSENEGNRGKLSNQTTQSTSSTDQKKTHPVLLPPGINLLSLGKPGISGSGLPCSSDNVNNGSLQKSNYAADKQHNSSAISSKLSISPQTSGQFSEWLAHKNAPNSAQKSLISTLAVAKKFDNTKGRSVHESQHMSDKQYNSNANPWKMPASSLATSQSSEKMTPKNTPNSAQKALMSTLAVAAKLESGMMKNQSPVSSAVNSEIRDGRIGEGSKTDSAKTSKILDILCSLSSKIKHT</sequence>
<feature type="compositionally biased region" description="Basic and acidic residues" evidence="6">
    <location>
        <begin position="882"/>
        <end position="895"/>
    </location>
</feature>
<evidence type="ECO:0000256" key="6">
    <source>
        <dbReference type="SAM" id="MobiDB-lite"/>
    </source>
</evidence>
<feature type="compositionally biased region" description="Basic and acidic residues" evidence="6">
    <location>
        <begin position="754"/>
        <end position="767"/>
    </location>
</feature>
<evidence type="ECO:0000256" key="5">
    <source>
        <dbReference type="PROSITE-ProRule" id="PRU00723"/>
    </source>
</evidence>
<evidence type="ECO:0000256" key="1">
    <source>
        <dbReference type="ARBA" id="ARBA00022723"/>
    </source>
</evidence>
<dbReference type="PANTHER" id="PTHR13119">
    <property type="entry name" value="ZINC FINGER CCCH DOMAIN-CONTAINING PROTEI"/>
    <property type="match status" value="1"/>
</dbReference>
<protein>
    <submittedName>
        <fullName evidence="9">Zinc finger CCCH domain-containing protein 7-like isoform X1</fullName>
    </submittedName>
</protein>
<keyword evidence="3 5" id="KW-0863">Zinc-finger</keyword>
<feature type="compositionally biased region" description="Basic residues" evidence="6">
    <location>
        <begin position="442"/>
        <end position="459"/>
    </location>
</feature>
<feature type="compositionally biased region" description="Polar residues" evidence="6">
    <location>
        <begin position="404"/>
        <end position="417"/>
    </location>
</feature>
<feature type="region of interest" description="Disordered" evidence="6">
    <location>
        <begin position="1"/>
        <end position="20"/>
    </location>
</feature>
<feature type="zinc finger region" description="C3H1-type" evidence="5">
    <location>
        <begin position="531"/>
        <end position="554"/>
    </location>
</feature>
<dbReference type="KEGG" id="dzi:111303100"/>
<dbReference type="PANTHER" id="PTHR13119:SF12">
    <property type="entry name" value="PROTEIN SUPPRESSOR OF SABLE"/>
    <property type="match status" value="1"/>
</dbReference>
<dbReference type="GO" id="GO:0005634">
    <property type="term" value="C:nucleus"/>
    <property type="evidence" value="ECO:0007669"/>
    <property type="project" value="TreeGrafter"/>
</dbReference>
<feature type="domain" description="C3H1-type" evidence="7">
    <location>
        <begin position="531"/>
        <end position="554"/>
    </location>
</feature>
<feature type="region of interest" description="Disordered" evidence="6">
    <location>
        <begin position="882"/>
        <end position="928"/>
    </location>
</feature>
<feature type="region of interest" description="Disordered" evidence="6">
    <location>
        <begin position="396"/>
        <end position="459"/>
    </location>
</feature>
<feature type="region of interest" description="Disordered" evidence="6">
    <location>
        <begin position="559"/>
        <end position="578"/>
    </location>
</feature>
<feature type="domain" description="C3H1-type" evidence="7">
    <location>
        <begin position="472"/>
        <end position="499"/>
    </location>
</feature>
<evidence type="ECO:0000313" key="9">
    <source>
        <dbReference type="RefSeq" id="XP_022754868.1"/>
    </source>
</evidence>
<keyword evidence="8" id="KW-1185">Reference proteome</keyword>
<dbReference type="PROSITE" id="PS50103">
    <property type="entry name" value="ZF_C3H1"/>
    <property type="match status" value="3"/>
</dbReference>
<evidence type="ECO:0000256" key="2">
    <source>
        <dbReference type="ARBA" id="ARBA00022737"/>
    </source>
</evidence>
<keyword evidence="4 5" id="KW-0862">Zinc</keyword>
<dbReference type="SUPFAM" id="SSF90229">
    <property type="entry name" value="CCCH zinc finger"/>
    <property type="match status" value="2"/>
</dbReference>
<dbReference type="InterPro" id="IPR036855">
    <property type="entry name" value="Znf_CCCH_sf"/>
</dbReference>
<keyword evidence="2" id="KW-0677">Repeat</keyword>
<feature type="zinc finger region" description="C3H1-type" evidence="5">
    <location>
        <begin position="472"/>
        <end position="499"/>
    </location>
</feature>
<dbReference type="GO" id="GO:0045892">
    <property type="term" value="P:negative regulation of DNA-templated transcription"/>
    <property type="evidence" value="ECO:0007669"/>
    <property type="project" value="InterPro"/>
</dbReference>
<evidence type="ECO:0000256" key="3">
    <source>
        <dbReference type="ARBA" id="ARBA00022771"/>
    </source>
</evidence>
<feature type="compositionally biased region" description="Polar residues" evidence="6">
    <location>
        <begin position="911"/>
        <end position="928"/>
    </location>
</feature>
<dbReference type="InterPro" id="IPR000571">
    <property type="entry name" value="Znf_CCCH"/>
</dbReference>